<evidence type="ECO:0000313" key="2">
    <source>
        <dbReference type="EMBL" id="KJR85672.1"/>
    </source>
</evidence>
<reference evidence="2 3" key="1">
    <citation type="journal article" date="2014" name="BMC Genomics">
        <title>Comparative genomics of the major fungal agents of human and animal Sporotrichosis: Sporothrix schenckii and Sporothrix brasiliensis.</title>
        <authorList>
            <person name="Teixeira M.M."/>
            <person name="de Almeida L.G."/>
            <person name="Kubitschek-Barreira P."/>
            <person name="Alves F.L."/>
            <person name="Kioshima E.S."/>
            <person name="Abadio A.K."/>
            <person name="Fernandes L."/>
            <person name="Derengowski L.S."/>
            <person name="Ferreira K.S."/>
            <person name="Souza R.C."/>
            <person name="Ruiz J.C."/>
            <person name="de Andrade N.C."/>
            <person name="Paes H.C."/>
            <person name="Nicola A.M."/>
            <person name="Albuquerque P."/>
            <person name="Gerber A.L."/>
            <person name="Martins V.P."/>
            <person name="Peconick L.D."/>
            <person name="Neto A.V."/>
            <person name="Chaucanez C.B."/>
            <person name="Silva P.A."/>
            <person name="Cunha O.L."/>
            <person name="de Oliveira F.F."/>
            <person name="dos Santos T.C."/>
            <person name="Barros A.L."/>
            <person name="Soares M.A."/>
            <person name="de Oliveira L.M."/>
            <person name="Marini M.M."/>
            <person name="Villalobos-Duno H."/>
            <person name="Cunha M.M."/>
            <person name="de Hoog S."/>
            <person name="da Silveira J.F."/>
            <person name="Henrissat B."/>
            <person name="Nino-Vega G.A."/>
            <person name="Cisalpino P.S."/>
            <person name="Mora-Montes H.M."/>
            <person name="Almeida S.R."/>
            <person name="Stajich J.E."/>
            <person name="Lopes-Bezerra L.M."/>
            <person name="Vasconcelos A.T."/>
            <person name="Felipe M.S."/>
        </authorList>
    </citation>
    <scope>NUCLEOTIDE SEQUENCE [LARGE SCALE GENOMIC DNA]</scope>
    <source>
        <strain evidence="2 3">1099-18</strain>
    </source>
</reference>
<accession>A0A0F2M7Q7</accession>
<dbReference type="GeneID" id="27671774"/>
<dbReference type="KEGG" id="ssck:SPSK_09930"/>
<feature type="region of interest" description="Disordered" evidence="1">
    <location>
        <begin position="1"/>
        <end position="20"/>
    </location>
</feature>
<sequence length="162" mass="17710">MCAAVGSPGQGAGRCNGRTVGSTANSQRFHLERENKTGQLGVFTFFALVFALAKGPQEAANGNACSSPALRVDKAAEKKEQGRRRVEKELEQSVRQRSRHQVSPPPFFSPPECTRIVADARCPQEDLLRQAITTVKGQTSASFAAKNYKLRETKQTTRDTET</sequence>
<proteinExistence type="predicted"/>
<dbReference type="Proteomes" id="UP000033710">
    <property type="component" value="Unassembled WGS sequence"/>
</dbReference>
<evidence type="ECO:0000313" key="3">
    <source>
        <dbReference type="Proteomes" id="UP000033710"/>
    </source>
</evidence>
<organism evidence="2 3">
    <name type="scientific">Sporothrix schenckii 1099-18</name>
    <dbReference type="NCBI Taxonomy" id="1397361"/>
    <lineage>
        <taxon>Eukaryota</taxon>
        <taxon>Fungi</taxon>
        <taxon>Dikarya</taxon>
        <taxon>Ascomycota</taxon>
        <taxon>Pezizomycotina</taxon>
        <taxon>Sordariomycetes</taxon>
        <taxon>Sordariomycetidae</taxon>
        <taxon>Ophiostomatales</taxon>
        <taxon>Ophiostomataceae</taxon>
        <taxon>Sporothrix</taxon>
    </lineage>
</organism>
<feature type="region of interest" description="Disordered" evidence="1">
    <location>
        <begin position="61"/>
        <end position="110"/>
    </location>
</feature>
<reference evidence="2 3" key="2">
    <citation type="journal article" date="2015" name="Eukaryot. Cell">
        <title>Asexual propagation of a virulent clone complex in a human and feline outbreak of sporotrichosis.</title>
        <authorList>
            <person name="Teixeira Mde M."/>
            <person name="Rodrigues A.M."/>
            <person name="Tsui C.K."/>
            <person name="de Almeida L.G."/>
            <person name="Van Diepeningen A.D."/>
            <person name="van den Ende B.G."/>
            <person name="Fernandes G.F."/>
            <person name="Kano R."/>
            <person name="Hamelin R.C."/>
            <person name="Lopes-Bezerra L.M."/>
            <person name="Vasconcelos A.T."/>
            <person name="de Hoog S."/>
            <person name="de Camargo Z.P."/>
            <person name="Felipe M.S."/>
        </authorList>
    </citation>
    <scope>NUCLEOTIDE SEQUENCE [LARGE SCALE GENOMIC DNA]</scope>
    <source>
        <strain evidence="2 3">1099-18</strain>
    </source>
</reference>
<dbReference type="AlphaFoldDB" id="A0A0F2M7Q7"/>
<name>A0A0F2M7Q7_SPOSC</name>
<gene>
    <name evidence="2" type="ORF">SPSK_09930</name>
</gene>
<feature type="compositionally biased region" description="Basic and acidic residues" evidence="1">
    <location>
        <begin position="71"/>
        <end position="94"/>
    </location>
</feature>
<dbReference type="EMBL" id="AXCR01000007">
    <property type="protein sequence ID" value="KJR85672.1"/>
    <property type="molecule type" value="Genomic_DNA"/>
</dbReference>
<evidence type="ECO:0000256" key="1">
    <source>
        <dbReference type="SAM" id="MobiDB-lite"/>
    </source>
</evidence>
<dbReference type="VEuPathDB" id="FungiDB:SPSK_09930"/>
<comment type="caution">
    <text evidence="2">The sequence shown here is derived from an EMBL/GenBank/DDBJ whole genome shotgun (WGS) entry which is preliminary data.</text>
</comment>
<dbReference type="RefSeq" id="XP_016588348.1">
    <property type="nucleotide sequence ID" value="XM_016736497.1"/>
</dbReference>
<protein>
    <submittedName>
        <fullName evidence="2">Uncharacterized protein</fullName>
    </submittedName>
</protein>